<sequence>DFSVGRTRSLPVQQTSLRGQQSRSRSLAVLNSVFHLATLNIPRHLYRFYLATFQTREYTLHTAADRSLNVAITWNYIQARLRNPICVAAIFVGVTAASDRLKRWPEAITSLAQSTVLRMLIPPFRIGIPLLSQCRQTSDVISQLAGNMITSVPVSRL</sequence>
<comment type="caution">
    <text evidence="1">The sequence shown here is derived from an EMBL/GenBank/DDBJ whole genome shotgun (WGS) entry which is preliminary data.</text>
</comment>
<accession>A0A8T0DVN8</accession>
<dbReference type="AlphaFoldDB" id="A0A8T0DVN8"/>
<evidence type="ECO:0000313" key="2">
    <source>
        <dbReference type="Proteomes" id="UP000699462"/>
    </source>
</evidence>
<dbReference type="EMBL" id="JTDF01000220">
    <property type="protein sequence ID" value="KAF8572005.1"/>
    <property type="molecule type" value="Genomic_DNA"/>
</dbReference>
<evidence type="ECO:0000313" key="1">
    <source>
        <dbReference type="EMBL" id="KAF8572005.1"/>
    </source>
</evidence>
<gene>
    <name evidence="1" type="ORF">P879_03193</name>
</gene>
<dbReference type="Proteomes" id="UP000699462">
    <property type="component" value="Unassembled WGS sequence"/>
</dbReference>
<feature type="non-terminal residue" evidence="1">
    <location>
        <position position="157"/>
    </location>
</feature>
<organism evidence="1 2">
    <name type="scientific">Paragonimus westermani</name>
    <dbReference type="NCBI Taxonomy" id="34504"/>
    <lineage>
        <taxon>Eukaryota</taxon>
        <taxon>Metazoa</taxon>
        <taxon>Spiralia</taxon>
        <taxon>Lophotrochozoa</taxon>
        <taxon>Platyhelminthes</taxon>
        <taxon>Trematoda</taxon>
        <taxon>Digenea</taxon>
        <taxon>Plagiorchiida</taxon>
        <taxon>Troglotremata</taxon>
        <taxon>Troglotrematidae</taxon>
        <taxon>Paragonimus</taxon>
    </lineage>
</organism>
<dbReference type="OrthoDB" id="6261966at2759"/>
<keyword evidence="2" id="KW-1185">Reference proteome</keyword>
<reference evidence="1 2" key="1">
    <citation type="submission" date="2019-07" db="EMBL/GenBank/DDBJ databases">
        <title>Annotation for the trematode Paragonimus westermani.</title>
        <authorList>
            <person name="Choi Y.-J."/>
        </authorList>
    </citation>
    <scope>NUCLEOTIDE SEQUENCE [LARGE SCALE GENOMIC DNA]</scope>
    <source>
        <strain evidence="1">180907_Pwestermani</strain>
    </source>
</reference>
<protein>
    <submittedName>
        <fullName evidence="1">Uncharacterized protein</fullName>
    </submittedName>
</protein>
<name>A0A8T0DVN8_9TREM</name>
<proteinExistence type="predicted"/>